<evidence type="ECO:0000313" key="2">
    <source>
        <dbReference type="EMBL" id="RSH94018.1"/>
    </source>
</evidence>
<dbReference type="Proteomes" id="UP000279259">
    <property type="component" value="Unassembled WGS sequence"/>
</dbReference>
<dbReference type="EMBL" id="RSCD01000003">
    <property type="protein sequence ID" value="RSH94018.1"/>
    <property type="molecule type" value="Genomic_DNA"/>
</dbReference>
<feature type="compositionally biased region" description="Basic residues" evidence="1">
    <location>
        <begin position="204"/>
        <end position="223"/>
    </location>
</feature>
<feature type="compositionally biased region" description="Basic and acidic residues" evidence="1">
    <location>
        <begin position="93"/>
        <end position="105"/>
    </location>
</feature>
<proteinExistence type="predicted"/>
<dbReference type="OrthoDB" id="10429899at2759"/>
<feature type="compositionally biased region" description="Low complexity" evidence="1">
    <location>
        <begin position="146"/>
        <end position="160"/>
    </location>
</feature>
<feature type="compositionally biased region" description="Polar residues" evidence="1">
    <location>
        <begin position="1"/>
        <end position="12"/>
    </location>
</feature>
<protein>
    <submittedName>
        <fullName evidence="2">Uncharacterized protein</fullName>
    </submittedName>
</protein>
<feature type="compositionally biased region" description="Acidic residues" evidence="1">
    <location>
        <begin position="123"/>
        <end position="145"/>
    </location>
</feature>
<organism evidence="2 3">
    <name type="scientific">Saitozyma podzolica</name>
    <dbReference type="NCBI Taxonomy" id="1890683"/>
    <lineage>
        <taxon>Eukaryota</taxon>
        <taxon>Fungi</taxon>
        <taxon>Dikarya</taxon>
        <taxon>Basidiomycota</taxon>
        <taxon>Agaricomycotina</taxon>
        <taxon>Tremellomycetes</taxon>
        <taxon>Tremellales</taxon>
        <taxon>Trimorphomycetaceae</taxon>
        <taxon>Saitozyma</taxon>
    </lineage>
</organism>
<sequence length="223" mass="24281">MDVGLGNSSEKTLSAGDEEMGAATPRTEPIKARGERRDLTEEECEAKREALRALANWTPDLGSFGILFQGRPGWENVKVPDNALDDPHVKAILDVRSKTSTDRHRSPPSQGLELQRRTNAVDSGEEDEFTDAWVTDSEEEEESAGDEAGQTTTTMAGGTDKATREARSKVTDPKLDDSVPTPLHATSSMSNEAGPQRALDKTGAKHTPRGHHRPGRNSRKRKA</sequence>
<evidence type="ECO:0000313" key="3">
    <source>
        <dbReference type="Proteomes" id="UP000279259"/>
    </source>
</evidence>
<reference evidence="2 3" key="1">
    <citation type="submission" date="2018-11" db="EMBL/GenBank/DDBJ databases">
        <title>Genome sequence of Saitozyma podzolica DSM 27192.</title>
        <authorList>
            <person name="Aliyu H."/>
            <person name="Gorte O."/>
            <person name="Ochsenreither K."/>
        </authorList>
    </citation>
    <scope>NUCLEOTIDE SEQUENCE [LARGE SCALE GENOMIC DNA]</scope>
    <source>
        <strain evidence="2 3">DSM 27192</strain>
    </source>
</reference>
<comment type="caution">
    <text evidence="2">The sequence shown here is derived from an EMBL/GenBank/DDBJ whole genome shotgun (WGS) entry which is preliminary data.</text>
</comment>
<feature type="compositionally biased region" description="Basic and acidic residues" evidence="1">
    <location>
        <begin position="161"/>
        <end position="177"/>
    </location>
</feature>
<name>A0A427YSA1_9TREE</name>
<keyword evidence="3" id="KW-1185">Reference proteome</keyword>
<accession>A0A427YSA1</accession>
<gene>
    <name evidence="2" type="ORF">EHS25_006671</name>
</gene>
<feature type="region of interest" description="Disordered" evidence="1">
    <location>
        <begin position="1"/>
        <end position="42"/>
    </location>
</feature>
<feature type="compositionally biased region" description="Basic and acidic residues" evidence="1">
    <location>
        <begin position="28"/>
        <end position="42"/>
    </location>
</feature>
<feature type="region of interest" description="Disordered" evidence="1">
    <location>
        <begin position="93"/>
        <end position="223"/>
    </location>
</feature>
<evidence type="ECO:0000256" key="1">
    <source>
        <dbReference type="SAM" id="MobiDB-lite"/>
    </source>
</evidence>
<feature type="compositionally biased region" description="Polar residues" evidence="1">
    <location>
        <begin position="184"/>
        <end position="193"/>
    </location>
</feature>
<dbReference type="AlphaFoldDB" id="A0A427YSA1"/>